<dbReference type="SUPFAM" id="SSF46458">
    <property type="entry name" value="Globin-like"/>
    <property type="match status" value="8"/>
</dbReference>
<evidence type="ECO:0000313" key="5">
    <source>
        <dbReference type="EMBL" id="KAF4664132.1"/>
    </source>
</evidence>
<dbReference type="GO" id="GO:0020037">
    <property type="term" value="F:heme binding"/>
    <property type="evidence" value="ECO:0007669"/>
    <property type="project" value="InterPro"/>
</dbReference>
<keyword evidence="3" id="KW-0479">Metal-binding</keyword>
<dbReference type="EMBL" id="JABANN010000268">
    <property type="protein sequence ID" value="KAF4664132.1"/>
    <property type="molecule type" value="Genomic_DNA"/>
</dbReference>
<dbReference type="Proteomes" id="UP000572268">
    <property type="component" value="Unassembled WGS sequence"/>
</dbReference>
<dbReference type="Gene3D" id="1.10.490.10">
    <property type="entry name" value="Globins"/>
    <property type="match status" value="8"/>
</dbReference>
<evidence type="ECO:0000256" key="4">
    <source>
        <dbReference type="ARBA" id="ARBA00023004"/>
    </source>
</evidence>
<protein>
    <submittedName>
        <fullName evidence="5">Uncharacterized protein</fullName>
    </submittedName>
</protein>
<dbReference type="InterPro" id="IPR012292">
    <property type="entry name" value="Globin/Proto"/>
</dbReference>
<evidence type="ECO:0000256" key="1">
    <source>
        <dbReference type="ARBA" id="ARBA00022448"/>
    </source>
</evidence>
<name>A0A7J6LXW0_PEROL</name>
<accession>A0A7J6LXW0</accession>
<evidence type="ECO:0000256" key="2">
    <source>
        <dbReference type="ARBA" id="ARBA00022617"/>
    </source>
</evidence>
<sequence length="1187" mass="133632">MLASGESPLPMANINRLLSAVEKSQSEIGVVKDRLGDVIKRMDVLQDDLVKNVESTGLAQGGKEHSVTLNSGIVETALDKISQDMSKFKAMVRDAASAQEEKRHQKAALVKRRIGHDDKSRSLFERAGGDRKLEAIVANFYDKAITEPRTRAYFEKNSRKVKHLKQKLQTFLAATLGGPYSYDVTAVKTAHYYLNITDVHFDCVVELFTAAFNEVGIHPAVTEEVGTLLGKTRREVTTGYTVRTEIARRNNERGLEGLYEKLIGDNDDLVPFIERLMDIISLDKRILWAFEDRDIDTIQEGLLYYLTDVLGGPLTYKGKNLSSLHRSLELNDFHFDAFLMDIERALSSLGVDDDTVDEIMVILEPQRTSVLSGQKKRVESSARIVDGKNLLERVGGEMTIEGVVDTLFSALNLDPRVKFFFHLDAARMRQIKIRLTQLLIGACGGPKLYDIARLKPAHFNHNITDYHFDAVCENLRVSCEVMDVSPTFIDELMETVVKLRQEITSGCTIRLEIAHRSIESAGTASLYSQLGKKDGIVVFVDKLFKRLHADQRIAYFFAGAKTDVLKGKLSLYLNQMFGGVDEYTGRDIAQVHSLIQISDFHFDCFIHACALSFKEAGLDQEATDECVVLLEGSRASVINSNRREHDVRKFLTLANKKTVYEILGDEPAVTGLVDRVYEEAILDSRLRSFFEKNKAKIQSIKKKMSQYICGLIGGPVKYDEADLQPVHYAMNITNYHFDSILELFRGCLIAEKVDRPIVRDFLKALQPVRKLVTTGFTLRSELAKRNLEKGRDQLFRKLGESDGIIALIDKLFGVLVADPRVREFFENRKEAKVNAIKKGITTVLVETWGGPKTYQGREIANIHREVGLDDYHFDAFLADLQKALMGGGADEQLIDEVMVTVEPLRQGVLGRKDNDATQLAHKEGVALVERLGGDLNLESVVESLYERCQEDTRIKYFFDKGKAKARQVRIKMYQLLSGLFGGPVQYDMAHLKPAHYSMNIRDYHFDTVLQLAQEVMGSMSLNGDAIDDALQIMNMVRPDITTGCSVRTEMARRQGQVHGHDFLFSSLGGAEGVEGFVHRLFEVIGLDRRVNMFFDSEKVKAMKPSLVDYLTMVLGGPAGYAGRPLEDIHAFLSINDFFFDCFLDDAQKALRDVGLDPETIDCVLVSLDFQRPKVLKHFYEERGFVYA</sequence>
<proteinExistence type="predicted"/>
<dbReference type="GO" id="GO:0019825">
    <property type="term" value="F:oxygen binding"/>
    <property type="evidence" value="ECO:0007669"/>
    <property type="project" value="InterPro"/>
</dbReference>
<keyword evidence="4" id="KW-0408">Iron</keyword>
<evidence type="ECO:0000256" key="3">
    <source>
        <dbReference type="ARBA" id="ARBA00022723"/>
    </source>
</evidence>
<keyword evidence="1" id="KW-0813">Transport</keyword>
<gene>
    <name evidence="5" type="ORF">FOL46_004389</name>
</gene>
<dbReference type="InterPro" id="IPR001486">
    <property type="entry name" value="Hemoglobin_trunc"/>
</dbReference>
<dbReference type="Pfam" id="PF01152">
    <property type="entry name" value="Bac_globin"/>
    <property type="match status" value="8"/>
</dbReference>
<keyword evidence="2" id="KW-0349">Heme</keyword>
<comment type="caution">
    <text evidence="5">The sequence shown here is derived from an EMBL/GenBank/DDBJ whole genome shotgun (WGS) entry which is preliminary data.</text>
</comment>
<dbReference type="GO" id="GO:0046872">
    <property type="term" value="F:metal ion binding"/>
    <property type="evidence" value="ECO:0007669"/>
    <property type="project" value="UniProtKB-KW"/>
</dbReference>
<dbReference type="AlphaFoldDB" id="A0A7J6LXW0"/>
<reference evidence="5 6" key="1">
    <citation type="submission" date="2020-04" db="EMBL/GenBank/DDBJ databases">
        <title>Perkinsus olseni comparative genomics.</title>
        <authorList>
            <person name="Bogema D.R."/>
        </authorList>
    </citation>
    <scope>NUCLEOTIDE SEQUENCE [LARGE SCALE GENOMIC DNA]</scope>
    <source>
        <strain evidence="5">ATCC PRA-31</strain>
    </source>
</reference>
<dbReference type="CDD" id="cd00454">
    <property type="entry name" value="TrHb1_N"/>
    <property type="match status" value="8"/>
</dbReference>
<dbReference type="InterPro" id="IPR009050">
    <property type="entry name" value="Globin-like_sf"/>
</dbReference>
<organism evidence="5 6">
    <name type="scientific">Perkinsus olseni</name>
    <name type="common">Perkinsus atlanticus</name>
    <dbReference type="NCBI Taxonomy" id="32597"/>
    <lineage>
        <taxon>Eukaryota</taxon>
        <taxon>Sar</taxon>
        <taxon>Alveolata</taxon>
        <taxon>Perkinsozoa</taxon>
        <taxon>Perkinsea</taxon>
        <taxon>Perkinsida</taxon>
        <taxon>Perkinsidae</taxon>
        <taxon>Perkinsus</taxon>
    </lineage>
</organism>
<evidence type="ECO:0000313" key="6">
    <source>
        <dbReference type="Proteomes" id="UP000572268"/>
    </source>
</evidence>